<evidence type="ECO:0000313" key="3">
    <source>
        <dbReference type="Proteomes" id="UP000002791"/>
    </source>
</evidence>
<dbReference type="InterPro" id="IPR036388">
    <property type="entry name" value="WH-like_DNA-bd_sf"/>
</dbReference>
<accession>H5XHF0</accession>
<dbReference type="InterPro" id="IPR051797">
    <property type="entry name" value="TrmB-like"/>
</dbReference>
<evidence type="ECO:0000259" key="1">
    <source>
        <dbReference type="PROSITE" id="PS50043"/>
    </source>
</evidence>
<dbReference type="InterPro" id="IPR000792">
    <property type="entry name" value="Tscrpt_reg_LuxR_C"/>
</dbReference>
<dbReference type="STRING" id="882082.SaccyDRAFT_1737"/>
<dbReference type="eggNOG" id="COG2197">
    <property type="taxonomic scope" value="Bacteria"/>
</dbReference>
<dbReference type="Proteomes" id="UP000002791">
    <property type="component" value="Chromosome"/>
</dbReference>
<dbReference type="CDD" id="cd06170">
    <property type="entry name" value="LuxR_C_like"/>
    <property type="match status" value="1"/>
</dbReference>
<sequence length="326" mass="35477">MRLLGVGTDAETVYETLIRHPNAGLVELGFWLGWSQRRLSEALSELQHRELIESGWKGQRGPVLVDPSVALPRLVEAGELALQRYSDDLDQARTLATTLIERHRQALSEPADFPIRQVVGHAAVRDVGERLAASCDAEVLTTVPGAMSASADGEEDRRLLDRGIRVRKLCLRSATNDSATSEHLRRLVGAGGQVRTVPSLPVRMSIYDRAVAVVAVEPRRSRDEVVVVRGTAILTALCALFDGEWGRAPELDAPSSRDDDGLTDLEHEVLRLLGDGHTDAVVARKMGVSVRTIRRVIAELAERLGARSRFQIGARAVEAGWLSGGG</sequence>
<name>H5XHF0_9PSEU</name>
<dbReference type="Gene3D" id="1.10.10.10">
    <property type="entry name" value="Winged helix-like DNA-binding domain superfamily/Winged helix DNA-binding domain"/>
    <property type="match status" value="1"/>
</dbReference>
<dbReference type="PANTHER" id="PTHR34293:SF1">
    <property type="entry name" value="HTH-TYPE TRANSCRIPTIONAL REGULATOR TRMBL2"/>
    <property type="match status" value="1"/>
</dbReference>
<dbReference type="EMBL" id="CM001440">
    <property type="protein sequence ID" value="EHR60635.1"/>
    <property type="molecule type" value="Genomic_DNA"/>
</dbReference>
<dbReference type="Pfam" id="PF00196">
    <property type="entry name" value="GerE"/>
    <property type="match status" value="1"/>
</dbReference>
<feature type="domain" description="HTH luxR-type" evidence="1">
    <location>
        <begin position="255"/>
        <end position="320"/>
    </location>
</feature>
<dbReference type="HOGENOM" id="CLU_056943_2_0_11"/>
<dbReference type="AlphaFoldDB" id="H5XHF0"/>
<dbReference type="GO" id="GO:0003677">
    <property type="term" value="F:DNA binding"/>
    <property type="evidence" value="ECO:0007669"/>
    <property type="project" value="UniProtKB-KW"/>
</dbReference>
<dbReference type="SMART" id="SM00421">
    <property type="entry name" value="HTH_LUXR"/>
    <property type="match status" value="1"/>
</dbReference>
<dbReference type="GO" id="GO:0006355">
    <property type="term" value="P:regulation of DNA-templated transcription"/>
    <property type="evidence" value="ECO:0007669"/>
    <property type="project" value="InterPro"/>
</dbReference>
<reference evidence="2 3" key="1">
    <citation type="submission" date="2011-11" db="EMBL/GenBank/DDBJ databases">
        <title>The Noncontiguous Finished sequence of Saccharomonospora cyanea NA-134.</title>
        <authorList>
            <consortium name="US DOE Joint Genome Institute"/>
            <person name="Lucas S."/>
            <person name="Han J."/>
            <person name="Lapidus A."/>
            <person name="Cheng J.-F."/>
            <person name="Goodwin L."/>
            <person name="Pitluck S."/>
            <person name="Peters L."/>
            <person name="Ovchinnikova G."/>
            <person name="Lu M."/>
            <person name="Detter J.C."/>
            <person name="Han C."/>
            <person name="Tapia R."/>
            <person name="Land M."/>
            <person name="Hauser L."/>
            <person name="Kyrpides N."/>
            <person name="Ivanova N."/>
            <person name="Pagani I."/>
            <person name="Brambilla E.-M."/>
            <person name="Klenk H.-P."/>
            <person name="Woyke T."/>
        </authorList>
    </citation>
    <scope>NUCLEOTIDE SEQUENCE [LARGE SCALE GENOMIC DNA]</scope>
    <source>
        <strain evidence="2 3">NA-134</strain>
    </source>
</reference>
<protein>
    <submittedName>
        <fullName evidence="2">Response regulator containing a CheY-like receiver domain and an HTH DNA-binding domain</fullName>
    </submittedName>
</protein>
<dbReference type="SUPFAM" id="SSF46894">
    <property type="entry name" value="C-terminal effector domain of the bipartite response regulators"/>
    <property type="match status" value="1"/>
</dbReference>
<evidence type="ECO:0000313" key="2">
    <source>
        <dbReference type="EMBL" id="EHR60635.1"/>
    </source>
</evidence>
<dbReference type="PANTHER" id="PTHR34293">
    <property type="entry name" value="HTH-TYPE TRANSCRIPTIONAL REGULATOR TRMBL2"/>
    <property type="match status" value="1"/>
</dbReference>
<dbReference type="PRINTS" id="PR00038">
    <property type="entry name" value="HTHLUXR"/>
</dbReference>
<dbReference type="InterPro" id="IPR016032">
    <property type="entry name" value="Sig_transdc_resp-reg_C-effctor"/>
</dbReference>
<organism evidence="2 3">
    <name type="scientific">Saccharomonospora cyanea NA-134</name>
    <dbReference type="NCBI Taxonomy" id="882082"/>
    <lineage>
        <taxon>Bacteria</taxon>
        <taxon>Bacillati</taxon>
        <taxon>Actinomycetota</taxon>
        <taxon>Actinomycetes</taxon>
        <taxon>Pseudonocardiales</taxon>
        <taxon>Pseudonocardiaceae</taxon>
        <taxon>Saccharomonospora</taxon>
    </lineage>
</organism>
<proteinExistence type="predicted"/>
<keyword evidence="2" id="KW-0238">DNA-binding</keyword>
<keyword evidence="3" id="KW-1185">Reference proteome</keyword>
<gene>
    <name evidence="2" type="ORF">SaccyDRAFT_1737</name>
</gene>
<dbReference type="PROSITE" id="PS50043">
    <property type="entry name" value="HTH_LUXR_2"/>
    <property type="match status" value="1"/>
</dbReference>